<evidence type="ECO:0000256" key="4">
    <source>
        <dbReference type="ARBA" id="ARBA00023136"/>
    </source>
</evidence>
<organism evidence="9 10">
    <name type="scientific">Polytolypa hystricis (strain UAMH7299)</name>
    <dbReference type="NCBI Taxonomy" id="1447883"/>
    <lineage>
        <taxon>Eukaryota</taxon>
        <taxon>Fungi</taxon>
        <taxon>Dikarya</taxon>
        <taxon>Ascomycota</taxon>
        <taxon>Pezizomycotina</taxon>
        <taxon>Eurotiomycetes</taxon>
        <taxon>Eurotiomycetidae</taxon>
        <taxon>Onygenales</taxon>
        <taxon>Onygenales incertae sedis</taxon>
        <taxon>Polytolypa</taxon>
    </lineage>
</organism>
<feature type="region of interest" description="Disordered" evidence="6">
    <location>
        <begin position="155"/>
        <end position="200"/>
    </location>
</feature>
<comment type="caution">
    <text evidence="9">The sequence shown here is derived from an EMBL/GenBank/DDBJ whole genome shotgun (WGS) entry which is preliminary data.</text>
</comment>
<feature type="transmembrane region" description="Helical" evidence="7">
    <location>
        <begin position="62"/>
        <end position="83"/>
    </location>
</feature>
<accession>A0A2B7XQH5</accession>
<dbReference type="InterPro" id="IPR052337">
    <property type="entry name" value="SAT4-like"/>
</dbReference>
<dbReference type="InterPro" id="IPR049326">
    <property type="entry name" value="Rhodopsin_dom_fungi"/>
</dbReference>
<feature type="compositionally biased region" description="Polar residues" evidence="6">
    <location>
        <begin position="155"/>
        <end position="168"/>
    </location>
</feature>
<comment type="similarity">
    <text evidence="5">Belongs to the SAT4 family.</text>
</comment>
<dbReference type="EMBL" id="PDNA01000138">
    <property type="protein sequence ID" value="PGH11021.1"/>
    <property type="molecule type" value="Genomic_DNA"/>
</dbReference>
<evidence type="ECO:0000256" key="1">
    <source>
        <dbReference type="ARBA" id="ARBA00004141"/>
    </source>
</evidence>
<keyword evidence="3 7" id="KW-1133">Transmembrane helix</keyword>
<protein>
    <recommendedName>
        <fullName evidence="8">Rhodopsin domain-containing protein</fullName>
    </recommendedName>
</protein>
<proteinExistence type="inferred from homology"/>
<reference evidence="9 10" key="1">
    <citation type="submission" date="2017-10" db="EMBL/GenBank/DDBJ databases">
        <title>Comparative genomics in systemic dimorphic fungi from Ajellomycetaceae.</title>
        <authorList>
            <person name="Munoz J.F."/>
            <person name="Mcewen J.G."/>
            <person name="Clay O.K."/>
            <person name="Cuomo C.A."/>
        </authorList>
    </citation>
    <scope>NUCLEOTIDE SEQUENCE [LARGE SCALE GENOMIC DNA]</scope>
    <source>
        <strain evidence="9 10">UAMH7299</strain>
    </source>
</reference>
<dbReference type="PANTHER" id="PTHR33048:SF47">
    <property type="entry name" value="INTEGRAL MEMBRANE PROTEIN-RELATED"/>
    <property type="match status" value="1"/>
</dbReference>
<feature type="transmembrane region" description="Helical" evidence="7">
    <location>
        <begin position="27"/>
        <end position="50"/>
    </location>
</feature>
<keyword evidence="2 7" id="KW-0812">Transmembrane</keyword>
<evidence type="ECO:0000256" key="5">
    <source>
        <dbReference type="ARBA" id="ARBA00038359"/>
    </source>
</evidence>
<name>A0A2B7XQH5_POLH7</name>
<evidence type="ECO:0000256" key="3">
    <source>
        <dbReference type="ARBA" id="ARBA00022989"/>
    </source>
</evidence>
<evidence type="ECO:0000256" key="2">
    <source>
        <dbReference type="ARBA" id="ARBA00022692"/>
    </source>
</evidence>
<evidence type="ECO:0000313" key="10">
    <source>
        <dbReference type="Proteomes" id="UP000224634"/>
    </source>
</evidence>
<dbReference type="Proteomes" id="UP000224634">
    <property type="component" value="Unassembled WGS sequence"/>
</dbReference>
<dbReference type="OrthoDB" id="2988756at2759"/>
<evidence type="ECO:0000256" key="6">
    <source>
        <dbReference type="SAM" id="MobiDB-lite"/>
    </source>
</evidence>
<comment type="subcellular location">
    <subcellularLocation>
        <location evidence="1">Membrane</location>
        <topology evidence="1">Multi-pass membrane protein</topology>
    </subcellularLocation>
</comment>
<keyword evidence="4 7" id="KW-0472">Membrane</keyword>
<dbReference type="GO" id="GO:0016020">
    <property type="term" value="C:membrane"/>
    <property type="evidence" value="ECO:0007669"/>
    <property type="project" value="UniProtKB-SubCell"/>
</dbReference>
<evidence type="ECO:0000259" key="8">
    <source>
        <dbReference type="Pfam" id="PF20684"/>
    </source>
</evidence>
<evidence type="ECO:0000313" key="9">
    <source>
        <dbReference type="EMBL" id="PGH11021.1"/>
    </source>
</evidence>
<dbReference type="PANTHER" id="PTHR33048">
    <property type="entry name" value="PTH11-LIKE INTEGRAL MEMBRANE PROTEIN (AFU_ORTHOLOGUE AFUA_5G11245)"/>
    <property type="match status" value="1"/>
</dbReference>
<evidence type="ECO:0000256" key="7">
    <source>
        <dbReference type="SAM" id="Phobius"/>
    </source>
</evidence>
<keyword evidence="10" id="KW-1185">Reference proteome</keyword>
<sequence>MIECRPLHLFWDPAAHDHPCRKGKANLLSMATLNIATDVALILFPIPMLWRMRTLDFPAKLQLTLLFFAGTLVIIITITRVPLILNNKVAQTTRTFWACVEIICATIVANAAFYYALLKDSTKLRSCFSPRANPSSQLRMTGLSRRNFYNDSTPSGFASSGEPLSQYISEPATEGSAGPSEAPNFSRKLEFGKQNPSSIV</sequence>
<feature type="domain" description="Rhodopsin" evidence="8">
    <location>
        <begin position="2"/>
        <end position="118"/>
    </location>
</feature>
<dbReference type="Pfam" id="PF20684">
    <property type="entry name" value="Fung_rhodopsin"/>
    <property type="match status" value="1"/>
</dbReference>
<dbReference type="AlphaFoldDB" id="A0A2B7XQH5"/>
<feature type="transmembrane region" description="Helical" evidence="7">
    <location>
        <begin position="95"/>
        <end position="117"/>
    </location>
</feature>
<gene>
    <name evidence="9" type="ORF">AJ80_07297</name>
</gene>